<dbReference type="Pfam" id="PF18400">
    <property type="entry name" value="Thioredoxin_12"/>
    <property type="match status" value="1"/>
</dbReference>
<organism evidence="2 3">
    <name type="scientific">Rhamnusium bicolor</name>
    <dbReference type="NCBI Taxonomy" id="1586634"/>
    <lineage>
        <taxon>Eukaryota</taxon>
        <taxon>Metazoa</taxon>
        <taxon>Ecdysozoa</taxon>
        <taxon>Arthropoda</taxon>
        <taxon>Hexapoda</taxon>
        <taxon>Insecta</taxon>
        <taxon>Pterygota</taxon>
        <taxon>Neoptera</taxon>
        <taxon>Endopterygota</taxon>
        <taxon>Coleoptera</taxon>
        <taxon>Polyphaga</taxon>
        <taxon>Cucujiformia</taxon>
        <taxon>Chrysomeloidea</taxon>
        <taxon>Cerambycidae</taxon>
        <taxon>Lepturinae</taxon>
        <taxon>Rhagiini</taxon>
        <taxon>Rhamnusium</taxon>
    </lineage>
</organism>
<dbReference type="EMBL" id="JANEYF010002734">
    <property type="protein sequence ID" value="KAJ8942874.1"/>
    <property type="molecule type" value="Genomic_DNA"/>
</dbReference>
<accession>A0AAV8XW20</accession>
<proteinExistence type="predicted"/>
<reference evidence="2" key="1">
    <citation type="journal article" date="2023" name="Insect Mol. Biol.">
        <title>Genome sequencing provides insights into the evolution of gene families encoding plant cell wall-degrading enzymes in longhorned beetles.</title>
        <authorList>
            <person name="Shin N.R."/>
            <person name="Okamura Y."/>
            <person name="Kirsch R."/>
            <person name="Pauchet Y."/>
        </authorList>
    </citation>
    <scope>NUCLEOTIDE SEQUENCE</scope>
    <source>
        <strain evidence="2">RBIC_L_NR</strain>
    </source>
</reference>
<dbReference type="PANTHER" id="PTHR11226:SF0">
    <property type="entry name" value="UDP-GLUCOSE:GLYCOPROTEIN GLUCOSYLTRANSFERASE"/>
    <property type="match status" value="1"/>
</dbReference>
<evidence type="ECO:0000313" key="2">
    <source>
        <dbReference type="EMBL" id="KAJ8942874.1"/>
    </source>
</evidence>
<dbReference type="InterPro" id="IPR009448">
    <property type="entry name" value="UDP-g_GGtrans"/>
</dbReference>
<protein>
    <recommendedName>
        <fullName evidence="1">UGGT thioredoxin-like domain-containing protein</fullName>
    </recommendedName>
</protein>
<dbReference type="GO" id="GO:0036503">
    <property type="term" value="P:ERAD pathway"/>
    <property type="evidence" value="ECO:0007669"/>
    <property type="project" value="TreeGrafter"/>
</dbReference>
<sequence length="108" mass="12471">MDLFLLENDKERYNKIIDHASKLITPSQLSILRLGLSLHIYSPKVQMFEQIAQERNLPSCPTVADVGGKLTCDVEEAKQIINDVSRLFKEFFFCVIYKNEMNKLGTLY</sequence>
<name>A0AAV8XW20_9CUCU</name>
<comment type="caution">
    <text evidence="2">The sequence shown here is derived from an EMBL/GenBank/DDBJ whole genome shotgun (WGS) entry which is preliminary data.</text>
</comment>
<dbReference type="AlphaFoldDB" id="A0AAV8XW20"/>
<dbReference type="Proteomes" id="UP001162156">
    <property type="component" value="Unassembled WGS sequence"/>
</dbReference>
<feature type="domain" description="UGGT thioredoxin-like" evidence="1">
    <location>
        <begin position="7"/>
        <end position="83"/>
    </location>
</feature>
<evidence type="ECO:0000313" key="3">
    <source>
        <dbReference type="Proteomes" id="UP001162156"/>
    </source>
</evidence>
<gene>
    <name evidence="2" type="ORF">NQ314_009938</name>
</gene>
<dbReference type="GO" id="GO:0003980">
    <property type="term" value="F:UDP-glucose:glycoprotein glucosyltransferase activity"/>
    <property type="evidence" value="ECO:0007669"/>
    <property type="project" value="InterPro"/>
</dbReference>
<dbReference type="InterPro" id="IPR040693">
    <property type="entry name" value="UGGT_TRXL_1"/>
</dbReference>
<keyword evidence="3" id="KW-1185">Reference proteome</keyword>
<evidence type="ECO:0000259" key="1">
    <source>
        <dbReference type="Pfam" id="PF18400"/>
    </source>
</evidence>
<dbReference type="GO" id="GO:0005783">
    <property type="term" value="C:endoplasmic reticulum"/>
    <property type="evidence" value="ECO:0007669"/>
    <property type="project" value="TreeGrafter"/>
</dbReference>
<dbReference type="GO" id="GO:0018279">
    <property type="term" value="P:protein N-linked glycosylation via asparagine"/>
    <property type="evidence" value="ECO:0007669"/>
    <property type="project" value="TreeGrafter"/>
</dbReference>
<dbReference type="PANTHER" id="PTHR11226">
    <property type="entry name" value="UDP-GLUCOSE GLYCOPROTEIN:GLUCOSYLTRANSFERASE"/>
    <property type="match status" value="1"/>
</dbReference>
<dbReference type="GO" id="GO:0051082">
    <property type="term" value="F:unfolded protein binding"/>
    <property type="evidence" value="ECO:0007669"/>
    <property type="project" value="TreeGrafter"/>
</dbReference>